<dbReference type="EMBL" id="CM045760">
    <property type="protein sequence ID" value="KAI8024795.1"/>
    <property type="molecule type" value="Genomic_DNA"/>
</dbReference>
<keyword evidence="2" id="KW-1185">Reference proteome</keyword>
<evidence type="ECO:0000313" key="1">
    <source>
        <dbReference type="EMBL" id="KAI8024795.1"/>
    </source>
</evidence>
<evidence type="ECO:0000313" key="2">
    <source>
        <dbReference type="Proteomes" id="UP001060215"/>
    </source>
</evidence>
<sequence>MTGNLLCRAEDRVVIFDLQQRIILGDLQTPFVKYIIWSNDMESVALLSKHAIVISSKKLVHQCTLHDSCEEWSLGRQWGFHLYNPESHQIETEKNKPHKETCIAEHETVFGVPPLPYVGSLELPNVKLKKGKELGGKLSSSSKMVSGKSLHSLAHSASTQEDTNM</sequence>
<accession>A0ACC0IIP6</accession>
<comment type="caution">
    <text evidence="1">The sequence shown here is derived from an EMBL/GenBank/DDBJ whole genome shotgun (WGS) entry which is preliminary data.</text>
</comment>
<proteinExistence type="predicted"/>
<protein>
    <submittedName>
        <fullName evidence="1">Coatomer subunit alpha-2</fullName>
    </submittedName>
</protein>
<gene>
    <name evidence="1" type="ORF">LOK49_LG02G02954</name>
</gene>
<organism evidence="1 2">
    <name type="scientific">Camellia lanceoleosa</name>
    <dbReference type="NCBI Taxonomy" id="1840588"/>
    <lineage>
        <taxon>Eukaryota</taxon>
        <taxon>Viridiplantae</taxon>
        <taxon>Streptophyta</taxon>
        <taxon>Embryophyta</taxon>
        <taxon>Tracheophyta</taxon>
        <taxon>Spermatophyta</taxon>
        <taxon>Magnoliopsida</taxon>
        <taxon>eudicotyledons</taxon>
        <taxon>Gunneridae</taxon>
        <taxon>Pentapetalae</taxon>
        <taxon>asterids</taxon>
        <taxon>Ericales</taxon>
        <taxon>Theaceae</taxon>
        <taxon>Camellia</taxon>
    </lineage>
</organism>
<name>A0ACC0IIP6_9ERIC</name>
<reference evidence="1 2" key="1">
    <citation type="journal article" date="2022" name="Plant J.">
        <title>Chromosome-level genome of Camellia lanceoleosa provides a valuable resource for understanding genome evolution and self-incompatibility.</title>
        <authorList>
            <person name="Gong W."/>
            <person name="Xiao S."/>
            <person name="Wang L."/>
            <person name="Liao Z."/>
            <person name="Chang Y."/>
            <person name="Mo W."/>
            <person name="Hu G."/>
            <person name="Li W."/>
            <person name="Zhao G."/>
            <person name="Zhu H."/>
            <person name="Hu X."/>
            <person name="Ji K."/>
            <person name="Xiang X."/>
            <person name="Song Q."/>
            <person name="Yuan D."/>
            <person name="Jin S."/>
            <person name="Zhang L."/>
        </authorList>
    </citation>
    <scope>NUCLEOTIDE SEQUENCE [LARGE SCALE GENOMIC DNA]</scope>
    <source>
        <strain evidence="1">SQ_2022a</strain>
    </source>
</reference>
<dbReference type="Proteomes" id="UP001060215">
    <property type="component" value="Chromosome 3"/>
</dbReference>